<proteinExistence type="predicted"/>
<comment type="caution">
    <text evidence="1">The sequence shown here is derived from an EMBL/GenBank/DDBJ whole genome shotgun (WGS) entry which is preliminary data.</text>
</comment>
<dbReference type="AlphaFoldDB" id="S7VIW8"/>
<accession>S7VIW8</accession>
<sequence>MINHLYKQVLFNSLLAKTKKLMAIFKPLITQASCLKSLDILPF</sequence>
<dbReference type="Proteomes" id="UP000014974">
    <property type="component" value="Unassembled WGS sequence"/>
</dbReference>
<gene>
    <name evidence="1" type="ORF">ADICYQ_1122</name>
</gene>
<dbReference type="EMBL" id="ATNM01000052">
    <property type="protein sequence ID" value="EPR69926.1"/>
    <property type="molecule type" value="Genomic_DNA"/>
</dbReference>
<name>S7VIW8_9BACT</name>
<reference evidence="1 2" key="1">
    <citation type="journal article" date="2013" name="Genome Announc.">
        <title>Draft Genome Sequence of Cyclobacterium qasimii Strain M12-11BT, Isolated from Arctic Marine Sediment.</title>
        <authorList>
            <person name="Shivaji S."/>
            <person name="Ara S."/>
            <person name="Singh A."/>
            <person name="Kumar Pinnaka A."/>
        </authorList>
    </citation>
    <scope>NUCLEOTIDE SEQUENCE [LARGE SCALE GENOMIC DNA]</scope>
    <source>
        <strain evidence="1 2">M12-11B</strain>
    </source>
</reference>
<evidence type="ECO:0000313" key="2">
    <source>
        <dbReference type="Proteomes" id="UP000014974"/>
    </source>
</evidence>
<evidence type="ECO:0000313" key="1">
    <source>
        <dbReference type="EMBL" id="EPR69926.1"/>
    </source>
</evidence>
<protein>
    <submittedName>
        <fullName evidence="1">Uncharacterized protein</fullName>
    </submittedName>
</protein>
<dbReference type="STRING" id="641524.ADICYQ_1122"/>
<organism evidence="1 2">
    <name type="scientific">Cyclobacterium qasimii M12-11B</name>
    <dbReference type="NCBI Taxonomy" id="641524"/>
    <lineage>
        <taxon>Bacteria</taxon>
        <taxon>Pseudomonadati</taxon>
        <taxon>Bacteroidota</taxon>
        <taxon>Cytophagia</taxon>
        <taxon>Cytophagales</taxon>
        <taxon>Cyclobacteriaceae</taxon>
        <taxon>Cyclobacterium</taxon>
    </lineage>
</organism>